<evidence type="ECO:0000313" key="3">
    <source>
        <dbReference type="Proteomes" id="UP000650424"/>
    </source>
</evidence>
<dbReference type="Pfam" id="PF13672">
    <property type="entry name" value="PP2C_2"/>
    <property type="match status" value="1"/>
</dbReference>
<dbReference type="EMBL" id="JACOGF010000002">
    <property type="protein sequence ID" value="MBC3916879.1"/>
    <property type="molecule type" value="Genomic_DNA"/>
</dbReference>
<comment type="caution">
    <text evidence="2">The sequence shown here is derived from an EMBL/GenBank/DDBJ whole genome shotgun (WGS) entry which is preliminary data.</text>
</comment>
<dbReference type="CDD" id="cd00143">
    <property type="entry name" value="PP2Cc"/>
    <property type="match status" value="1"/>
</dbReference>
<dbReference type="SUPFAM" id="SSF81606">
    <property type="entry name" value="PP2C-like"/>
    <property type="match status" value="1"/>
</dbReference>
<evidence type="ECO:0000259" key="1">
    <source>
        <dbReference type="PROSITE" id="PS51746"/>
    </source>
</evidence>
<sequence>MPMHLDTAQITAIGNRTTNEDALASALQDDIVCFVMADGTGGHVGGELAAQLATDAIIEKFLQEASFSARALRSYLDWATVKVAQGKQEHVNQRQMSTTIAAILIDQSNRCALWAHLGDTRIYQFRQGRIKTVSKDHSQAQMMVDAGFADYAQIRRHPRRNVLFAAIGSEGGFAAEVTAEAMELQQGDAFLLCTDGFWEWVYEHEMEYCLAASKTSDEWLSKMNAIAEKNINTSKAVNRDNFSAFAICLHDNPVGK</sequence>
<dbReference type="Gene3D" id="3.60.40.10">
    <property type="entry name" value="PPM-type phosphatase domain"/>
    <property type="match status" value="1"/>
</dbReference>
<gene>
    <name evidence="2" type="ORF">H8L32_05270</name>
</gene>
<dbReference type="InterPro" id="IPR036457">
    <property type="entry name" value="PPM-type-like_dom_sf"/>
</dbReference>
<proteinExistence type="predicted"/>
<reference evidence="2 3" key="1">
    <citation type="submission" date="2020-08" db="EMBL/GenBank/DDBJ databases">
        <title>Novel species isolated from subtropical streams in China.</title>
        <authorList>
            <person name="Lu H."/>
        </authorList>
    </citation>
    <scope>NUCLEOTIDE SEQUENCE [LARGE SCALE GENOMIC DNA]</scope>
    <source>
        <strain evidence="2 3">CY18W</strain>
    </source>
</reference>
<name>A0ABR6ZLW3_9BURK</name>
<protein>
    <submittedName>
        <fullName evidence="2">Serine/threonine-protein phosphatase</fullName>
    </submittedName>
</protein>
<evidence type="ECO:0000313" key="2">
    <source>
        <dbReference type="EMBL" id="MBC3916879.1"/>
    </source>
</evidence>
<dbReference type="InterPro" id="IPR001932">
    <property type="entry name" value="PPM-type_phosphatase-like_dom"/>
</dbReference>
<feature type="domain" description="PPM-type phosphatase" evidence="1">
    <location>
        <begin position="2"/>
        <end position="249"/>
    </location>
</feature>
<keyword evidence="3" id="KW-1185">Reference proteome</keyword>
<organism evidence="2 3">
    <name type="scientific">Undibacterium hunanense</name>
    <dbReference type="NCBI Taxonomy" id="2762292"/>
    <lineage>
        <taxon>Bacteria</taxon>
        <taxon>Pseudomonadati</taxon>
        <taxon>Pseudomonadota</taxon>
        <taxon>Betaproteobacteria</taxon>
        <taxon>Burkholderiales</taxon>
        <taxon>Oxalobacteraceae</taxon>
        <taxon>Undibacterium</taxon>
    </lineage>
</organism>
<accession>A0ABR6ZLW3</accession>
<dbReference type="SMART" id="SM00332">
    <property type="entry name" value="PP2Cc"/>
    <property type="match status" value="1"/>
</dbReference>
<dbReference type="Proteomes" id="UP000650424">
    <property type="component" value="Unassembled WGS sequence"/>
</dbReference>
<dbReference type="PROSITE" id="PS51746">
    <property type="entry name" value="PPM_2"/>
    <property type="match status" value="1"/>
</dbReference>
<dbReference type="SMART" id="SM00331">
    <property type="entry name" value="PP2C_SIG"/>
    <property type="match status" value="1"/>
</dbReference>